<evidence type="ECO:0000313" key="1">
    <source>
        <dbReference type="EMBL" id="CUS51198.1"/>
    </source>
</evidence>
<dbReference type="AlphaFoldDB" id="A0A160TQ78"/>
<organism evidence="1">
    <name type="scientific">hydrothermal vent metagenome</name>
    <dbReference type="NCBI Taxonomy" id="652676"/>
    <lineage>
        <taxon>unclassified sequences</taxon>
        <taxon>metagenomes</taxon>
        <taxon>ecological metagenomes</taxon>
    </lineage>
</organism>
<reference evidence="1" key="1">
    <citation type="submission" date="2015-10" db="EMBL/GenBank/DDBJ databases">
        <authorList>
            <person name="Gilbert D.G."/>
        </authorList>
    </citation>
    <scope>NUCLEOTIDE SEQUENCE</scope>
</reference>
<sequence length="53" mass="5388">MAINCEPGQVRKEAAAAIHSGAGVGLAGAVSSYHSVGIDHMQQDPVSARIETV</sequence>
<accession>A0A160TQ78</accession>
<proteinExistence type="predicted"/>
<name>A0A160TQ78_9ZZZZ</name>
<gene>
    <name evidence="1" type="ORF">MGWOODY_XGa507</name>
</gene>
<protein>
    <submittedName>
        <fullName evidence="1">Uncharacterized protein</fullName>
    </submittedName>
</protein>
<dbReference type="EMBL" id="CZRL01000056">
    <property type="protein sequence ID" value="CUS51198.1"/>
    <property type="molecule type" value="Genomic_DNA"/>
</dbReference>